<dbReference type="SMART" id="SM00453">
    <property type="entry name" value="WSN"/>
    <property type="match status" value="1"/>
</dbReference>
<keyword evidence="2" id="KW-0812">Transmembrane</keyword>
<organism evidence="6">
    <name type="scientific">Caenorhabditis brenneri</name>
    <name type="common">Nematode worm</name>
    <dbReference type="NCBI Taxonomy" id="135651"/>
    <lineage>
        <taxon>Eukaryota</taxon>
        <taxon>Metazoa</taxon>
        <taxon>Ecdysozoa</taxon>
        <taxon>Nematoda</taxon>
        <taxon>Chromadorea</taxon>
        <taxon>Rhabditida</taxon>
        <taxon>Rhabditina</taxon>
        <taxon>Rhabditomorpha</taxon>
        <taxon>Rhabditoidea</taxon>
        <taxon>Rhabditidae</taxon>
        <taxon>Peloderinae</taxon>
        <taxon>Caenorhabditis</taxon>
    </lineage>
</organism>
<dbReference type="InterPro" id="IPR000387">
    <property type="entry name" value="Tyr_Pase_dom"/>
</dbReference>
<keyword evidence="6" id="KW-1185">Reference proteome</keyword>
<feature type="compositionally biased region" description="Polar residues" evidence="1">
    <location>
        <begin position="107"/>
        <end position="123"/>
    </location>
</feature>
<dbReference type="Pfam" id="PF00102">
    <property type="entry name" value="Y_phosphatase"/>
    <property type="match status" value="1"/>
</dbReference>
<evidence type="ECO:0008006" key="7">
    <source>
        <dbReference type="Google" id="ProtNLM"/>
    </source>
</evidence>
<dbReference type="HOGENOM" id="CLU_002807_0_0_1"/>
<evidence type="ECO:0000259" key="3">
    <source>
        <dbReference type="PROSITE" id="PS50055"/>
    </source>
</evidence>
<dbReference type="PRINTS" id="PR00700">
    <property type="entry name" value="PRTYPHPHTASE"/>
</dbReference>
<keyword evidence="2" id="KW-1133">Transmembrane helix</keyword>
<proteinExistence type="predicted"/>
<dbReference type="PANTHER" id="PTHR32525:SF1">
    <property type="entry name" value="DOMAIN OF UNKNOWN FUNCTION WSN DOMAIN-CONTAINING PROTEIN-RELATED"/>
    <property type="match status" value="1"/>
</dbReference>
<protein>
    <recommendedName>
        <fullName evidence="7">Tyrosine-protein phosphatase domain-containing protein</fullName>
    </recommendedName>
</protein>
<name>G0P0A3_CAEBE</name>
<dbReference type="Pfam" id="PF02206">
    <property type="entry name" value="WSN"/>
    <property type="match status" value="1"/>
</dbReference>
<dbReference type="STRING" id="135651.G0P0A3"/>
<evidence type="ECO:0000313" key="5">
    <source>
        <dbReference type="EMBL" id="EGT41644.1"/>
    </source>
</evidence>
<dbReference type="SMART" id="SM00404">
    <property type="entry name" value="PTPc_motif"/>
    <property type="match status" value="1"/>
</dbReference>
<feature type="region of interest" description="Disordered" evidence="1">
    <location>
        <begin position="38"/>
        <end position="147"/>
    </location>
</feature>
<dbReference type="InterPro" id="IPR029021">
    <property type="entry name" value="Prot-tyrosine_phosphatase-like"/>
</dbReference>
<dbReference type="InterPro" id="IPR003125">
    <property type="entry name" value="WSN"/>
</dbReference>
<feature type="domain" description="Tyrosine-protein phosphatase" evidence="3">
    <location>
        <begin position="1017"/>
        <end position="1272"/>
    </location>
</feature>
<dbReference type="InParanoid" id="G0P0A3"/>
<dbReference type="PANTHER" id="PTHR32525">
    <property type="entry name" value="PROTEIN-TYROSINE-PHOSPHATASE"/>
    <property type="match status" value="1"/>
</dbReference>
<dbReference type="SUPFAM" id="SSF52799">
    <property type="entry name" value="(Phosphotyrosine protein) phosphatases II"/>
    <property type="match status" value="1"/>
</dbReference>
<evidence type="ECO:0000256" key="2">
    <source>
        <dbReference type="SAM" id="Phobius"/>
    </source>
</evidence>
<dbReference type="InterPro" id="IPR003595">
    <property type="entry name" value="Tyr_Pase_cat"/>
</dbReference>
<dbReference type="OrthoDB" id="5806364at2759"/>
<reference evidence="6" key="1">
    <citation type="submission" date="2011-07" db="EMBL/GenBank/DDBJ databases">
        <authorList>
            <consortium name="Caenorhabditis brenneri Sequencing and Analysis Consortium"/>
            <person name="Wilson R.K."/>
        </authorList>
    </citation>
    <scope>NUCLEOTIDE SEQUENCE [LARGE SCALE GENOMIC DNA]</scope>
    <source>
        <strain evidence="6">PB2801</strain>
    </source>
</reference>
<dbReference type="GO" id="GO:0004725">
    <property type="term" value="F:protein tyrosine phosphatase activity"/>
    <property type="evidence" value="ECO:0007669"/>
    <property type="project" value="InterPro"/>
</dbReference>
<sequence length="1306" mass="148449">MKRTFIKVSLISIFLLTIGFNENIFIDALPLRTTSSEILHPAHKPPDTRPTGIDSGSNTRPINPSVSHDSLYSPDHPVLRTVPPIGYGSPNPPHLHDSFRVPHDQGYQETVDTHSPTSSQQSDEPSDHLTHSSMQHASDKSRVVRNEQNSEEFLNRFTSLTRLYNAISLQSELMNGTKTIEDAISQLLSIGSIKVADVIAYKQEDVTKLVDKMTELQGSFSISYYNFERAIGYANDIIKSHASIGNVNDFPSTEAYEKRLDEFYTALDKLALQRSIGLLEKFRDEASNLISLDLTSPGVDKYGAVSSYRSLKERVKNFEYGLETLKTEISTWKAYLDLADRDSHKVLRPFEYVYRTFEVLQRYKKWKEDIKSEPLSDTKTRFSKVTELFKIFKTAKTSSDLMINLIKFRILFEKQGILKGVSGLELLPHVFQDDWFVKTLAHKGREHQIFDGLSPIMKLINKLSTVDSHLRQLSNTDFLNSFQLFKSIHNLLMKLPEGFETSVDLVTDFNTCFEKTNLTDQHNSLEASVEKGYKLQKGLAILKKSKFLEMDMDKILEELNTFWSSVSFTDITKDTESIDELEDVHTKLMSSGKLNEVFSYIESILNSMKGFDVEYVRGYLLDATNVKERFDDLMKRGDTFDTFSALDCMKDLQTKSETASGAAEIVLSLEKFKSNHLDSAKTGSLAISQASSKLKNLHIDSLIENMKKDASNHTESLNKMSSYSSKTGTGSEILAVSASILRGSYELLKLESSLNNLAIDVDNVLNNYAENTADKIFIEDQWGDHMKDLMNLDTGIESIRKFHDSINIGNASTFGDYGAALEKVKLGDMSFHMKEKSEALEKCLTFSLDDTKKSKHVLAKKTIDKIAAMDLSFASHKAQFEGAQGVLDHLQTFLTQFLDQIESKEAREEGGQISTTVIIIIGAVAFLVLIGMIVLVYMGCTHKGCFKTLIKESHSTEYKYIRNGQIVPKSQQCIWLNNLTYFRPQDAYNTHANYVTTMKIADNNFFISTANSIPERKHALPETIKFKNRNLMATRGYHGNKIVTRTGTIFYAVQAPMAADATHDDTQEDFWDLTWNDGAEFIIMLNRIFDGLDGPNGVRYTNLARYFPTADREGPGRTITIGKYTLTEITSTNENYDDDRLHRDFTVRVIEITRTVGGRFSRRSETRRITHYQHNHWEEDGVPRNGFQAMYDVMRVVRQSKKPIIVHCNTGTDRTMAFIGMEYIPRLIEVDTEQNYITLFTKLAEHRYGAFGTVRISYTLQLGVIFFMVMDLDLFVTFEPHRTMYERVVTNQEGVPREGRRGNVVF</sequence>
<dbReference type="InterPro" id="IPR000242">
    <property type="entry name" value="PTP_cat"/>
</dbReference>
<dbReference type="EMBL" id="GL379997">
    <property type="protein sequence ID" value="EGT41644.1"/>
    <property type="molecule type" value="Genomic_DNA"/>
</dbReference>
<accession>G0P0A3</accession>
<dbReference type="PROSITE" id="PS50055">
    <property type="entry name" value="TYR_PHOSPHATASE_PTP"/>
    <property type="match status" value="1"/>
</dbReference>
<feature type="domain" description="Tyrosine specific protein phosphatases" evidence="4">
    <location>
        <begin position="1184"/>
        <end position="1258"/>
    </location>
</feature>
<feature type="transmembrane region" description="Helical" evidence="2">
    <location>
        <begin position="917"/>
        <end position="938"/>
    </location>
</feature>
<evidence type="ECO:0000256" key="1">
    <source>
        <dbReference type="SAM" id="MobiDB-lite"/>
    </source>
</evidence>
<keyword evidence="2" id="KW-0472">Membrane</keyword>
<feature type="compositionally biased region" description="Polar residues" evidence="1">
    <location>
        <begin position="54"/>
        <end position="70"/>
    </location>
</feature>
<dbReference type="Proteomes" id="UP000008068">
    <property type="component" value="Unassembled WGS sequence"/>
</dbReference>
<dbReference type="PROSITE" id="PS50056">
    <property type="entry name" value="TYR_PHOSPHATASE_2"/>
    <property type="match status" value="1"/>
</dbReference>
<dbReference type="CDD" id="cd00047">
    <property type="entry name" value="PTPc"/>
    <property type="match status" value="1"/>
</dbReference>
<dbReference type="Gene3D" id="3.90.190.10">
    <property type="entry name" value="Protein tyrosine phosphatase superfamily"/>
    <property type="match status" value="1"/>
</dbReference>
<evidence type="ECO:0000313" key="6">
    <source>
        <dbReference type="Proteomes" id="UP000008068"/>
    </source>
</evidence>
<gene>
    <name evidence="5" type="ORF">CAEBREN_28932</name>
</gene>
<dbReference type="SMART" id="SM00194">
    <property type="entry name" value="PTPc"/>
    <property type="match status" value="1"/>
</dbReference>
<evidence type="ECO:0000259" key="4">
    <source>
        <dbReference type="PROSITE" id="PS50056"/>
    </source>
</evidence>
<feature type="compositionally biased region" description="Basic and acidic residues" evidence="1">
    <location>
        <begin position="94"/>
        <end position="103"/>
    </location>
</feature>